<comment type="caution">
    <text evidence="2">The sequence shown here is derived from an EMBL/GenBank/DDBJ whole genome shotgun (WGS) entry which is preliminary data.</text>
</comment>
<feature type="compositionally biased region" description="Basic residues" evidence="1">
    <location>
        <begin position="947"/>
        <end position="956"/>
    </location>
</feature>
<sequence length="956" mass="103590">MSLPDACTMTLEELWAKFPDAHDPESLTTTPLAPHAALTSESSSSHSGSAITTSAKTANISSNMFGVFVSPKNTTNTTPKTSASSTDTPNTMKNSAPSMNTTNTTPLAKTPATRRPAFKITKFGTEYLVKEPPPRRPRTLSPTLAPLTPSPPLEPTPSRRSPASPAPTSGHASPAPTSRPTSPAVTSRRPSPARLHKPDCFRDANGNIRYVCRPGPFTHNGVEVIMRYGTTRRHPGRWGATGDVVRNHAIANGVQQRAASRGEHIPGGVPRAGISATHLKDWANAARIFDAAMSEMQLPHTRSSPPSPVEPAIPTRTSTPPMLLLDQEIDEPERFEMENDEDADEDEDEDPTNVTNGLFDAKPADLVPARMTATDAAIGDEDLVDVGDETWQKRNSDLLQQPIPPRVGKKSAAAATADVASIVKKTMLGNLQADVEEVAKGVDAQISALAAKYHRPETEIRGMVTYKTGIKKTPAGKNFKLVELQAMAKRPEYSTRLSAEKATKYLKELNDWNEAKAQGTRSSNSAAAEDVRTTFQHVSDQLALLHDRTGAKSLVFTTRTHINDKSMPQFFGSSDSLDYMQQVHDVNGVDFTLKFESWALSQGKKKIRRTQGKSEVPAGELKGLVTEFITKGLQVISGGKVQRMNYVDYHNAIVLRHGFFMKGHPEDIPICNLSNVGGNGLLRILYEGWSDGSIHWAKLSDAGMAKYRRKMEKEGKPGPKQRQARSDAGVKRGPKSRRPRNANAESDEEEDEAESSGLEEEQEEAPKKKRGKKIISRNNDNNDFDDDDFEDAAPEPSKTAPKPAVNPPAKTKAPAKSKASAAPKKIAKKKTAHISPSVVDSDSDADGPPGEPAAKVGNKRKRSEDDVGEAPSRKVPHKKAAPRGTKRKPIPPPEDSDSDPANPEWKMTPVKRVKFGPPRGVAKDDVQGGWNVKESMKILPNPSTAKAKGKGKAGVA</sequence>
<feature type="region of interest" description="Disordered" evidence="1">
    <location>
        <begin position="708"/>
        <end position="956"/>
    </location>
</feature>
<dbReference type="PANTHER" id="PTHR48125:SF12">
    <property type="entry name" value="AT HOOK TRANSCRIPTION FACTOR FAMILY-RELATED"/>
    <property type="match status" value="1"/>
</dbReference>
<name>A0AAD6Y1P4_9AGAR</name>
<evidence type="ECO:0000313" key="3">
    <source>
        <dbReference type="Proteomes" id="UP001219525"/>
    </source>
</evidence>
<gene>
    <name evidence="2" type="ORF">GGX14DRAFT_408076</name>
</gene>
<evidence type="ECO:0000313" key="2">
    <source>
        <dbReference type="EMBL" id="KAJ7190382.1"/>
    </source>
</evidence>
<feature type="compositionally biased region" description="Acidic residues" evidence="1">
    <location>
        <begin position="782"/>
        <end position="793"/>
    </location>
</feature>
<protein>
    <submittedName>
        <fullName evidence="2">Uncharacterized protein</fullName>
    </submittedName>
</protein>
<keyword evidence="3" id="KW-1185">Reference proteome</keyword>
<feature type="region of interest" description="Disordered" evidence="1">
    <location>
        <begin position="298"/>
        <end position="319"/>
    </location>
</feature>
<dbReference type="PANTHER" id="PTHR48125">
    <property type="entry name" value="LP07818P1"/>
    <property type="match status" value="1"/>
</dbReference>
<dbReference type="EMBL" id="JARJCW010000151">
    <property type="protein sequence ID" value="KAJ7190382.1"/>
    <property type="molecule type" value="Genomic_DNA"/>
</dbReference>
<evidence type="ECO:0000256" key="1">
    <source>
        <dbReference type="SAM" id="MobiDB-lite"/>
    </source>
</evidence>
<feature type="region of interest" description="Disordered" evidence="1">
    <location>
        <begin position="70"/>
        <end position="200"/>
    </location>
</feature>
<feature type="region of interest" description="Disordered" evidence="1">
    <location>
        <begin position="337"/>
        <end position="361"/>
    </location>
</feature>
<dbReference type="AlphaFoldDB" id="A0AAD6Y1P4"/>
<organism evidence="2 3">
    <name type="scientific">Mycena pura</name>
    <dbReference type="NCBI Taxonomy" id="153505"/>
    <lineage>
        <taxon>Eukaryota</taxon>
        <taxon>Fungi</taxon>
        <taxon>Dikarya</taxon>
        <taxon>Basidiomycota</taxon>
        <taxon>Agaricomycotina</taxon>
        <taxon>Agaricomycetes</taxon>
        <taxon>Agaricomycetidae</taxon>
        <taxon>Agaricales</taxon>
        <taxon>Marasmiineae</taxon>
        <taxon>Mycenaceae</taxon>
        <taxon>Mycena</taxon>
    </lineage>
</organism>
<dbReference type="Proteomes" id="UP001219525">
    <property type="component" value="Unassembled WGS sequence"/>
</dbReference>
<feature type="compositionally biased region" description="Acidic residues" evidence="1">
    <location>
        <begin position="745"/>
        <end position="763"/>
    </location>
</feature>
<feature type="compositionally biased region" description="Low complexity" evidence="1">
    <location>
        <begin position="27"/>
        <end position="53"/>
    </location>
</feature>
<feature type="compositionally biased region" description="Low complexity" evidence="1">
    <location>
        <begin position="70"/>
        <end position="86"/>
    </location>
</feature>
<feature type="compositionally biased region" description="Low complexity" evidence="1">
    <location>
        <begin position="835"/>
        <end position="854"/>
    </location>
</feature>
<feature type="compositionally biased region" description="Polar residues" evidence="1">
    <location>
        <begin position="87"/>
        <end position="107"/>
    </location>
</feature>
<feature type="compositionally biased region" description="Low complexity" evidence="1">
    <location>
        <begin position="794"/>
        <end position="824"/>
    </location>
</feature>
<proteinExistence type="predicted"/>
<reference evidence="2" key="1">
    <citation type="submission" date="2023-03" db="EMBL/GenBank/DDBJ databases">
        <title>Massive genome expansion in bonnet fungi (Mycena s.s.) driven by repeated elements and novel gene families across ecological guilds.</title>
        <authorList>
            <consortium name="Lawrence Berkeley National Laboratory"/>
            <person name="Harder C.B."/>
            <person name="Miyauchi S."/>
            <person name="Viragh M."/>
            <person name="Kuo A."/>
            <person name="Thoen E."/>
            <person name="Andreopoulos B."/>
            <person name="Lu D."/>
            <person name="Skrede I."/>
            <person name="Drula E."/>
            <person name="Henrissat B."/>
            <person name="Morin E."/>
            <person name="Kohler A."/>
            <person name="Barry K."/>
            <person name="LaButti K."/>
            <person name="Morin E."/>
            <person name="Salamov A."/>
            <person name="Lipzen A."/>
            <person name="Mereny Z."/>
            <person name="Hegedus B."/>
            <person name="Baldrian P."/>
            <person name="Stursova M."/>
            <person name="Weitz H."/>
            <person name="Taylor A."/>
            <person name="Grigoriev I.V."/>
            <person name="Nagy L.G."/>
            <person name="Martin F."/>
            <person name="Kauserud H."/>
        </authorList>
    </citation>
    <scope>NUCLEOTIDE SEQUENCE</scope>
    <source>
        <strain evidence="2">9144</strain>
    </source>
</reference>
<feature type="compositionally biased region" description="Basic residues" evidence="1">
    <location>
        <begin position="874"/>
        <end position="889"/>
    </location>
</feature>
<accession>A0AAD6Y1P4</accession>
<feature type="compositionally biased region" description="Low complexity" evidence="1">
    <location>
        <begin position="156"/>
        <end position="193"/>
    </location>
</feature>
<feature type="compositionally biased region" description="Acidic residues" evidence="1">
    <location>
        <begin position="338"/>
        <end position="351"/>
    </location>
</feature>
<feature type="region of interest" description="Disordered" evidence="1">
    <location>
        <begin position="21"/>
        <end position="53"/>
    </location>
</feature>